<dbReference type="EMBL" id="RXLQ01000007">
    <property type="protein sequence ID" value="RSZ58181.1"/>
    <property type="molecule type" value="Genomic_DNA"/>
</dbReference>
<keyword evidence="1" id="KW-0808">Transferase</keyword>
<name>A0A430HL07_9BURK</name>
<sequence length="308" mass="35067">MSLTMTENFNELVDVAMQQPGRTAMRPVVEKEILHYDIFYALDAAGLLKDLVFQGGTSLRLCRGSSRFSEDLDFAGGRDFTSQKMEAIKACIEKHLGARYGLVVEVKEPKEMATLPDYENVRVDKWQVSVETSPEQRDMPRQRIKLEIANIPAYTSELVPLRQNYDFLLGYGQVLVIAESIDEILADKVVAFPASVKNIRYRDIWDIAWLQQQGAKLDPSLVERKIEDYHIEDYAQLLEDAISRLPDLIDGKPFVEQMTRFIDADTLARTLREPKFAEYLKNTVGQVFNSMAAHLNEALNKAGHGFKM</sequence>
<dbReference type="Pfam" id="PF08843">
    <property type="entry name" value="AbiEii"/>
    <property type="match status" value="1"/>
</dbReference>
<organism evidence="1 2">
    <name type="scientific">Massilia atriviolacea</name>
    <dbReference type="NCBI Taxonomy" id="2495579"/>
    <lineage>
        <taxon>Bacteria</taxon>
        <taxon>Pseudomonadati</taxon>
        <taxon>Pseudomonadota</taxon>
        <taxon>Betaproteobacteria</taxon>
        <taxon>Burkholderiales</taxon>
        <taxon>Oxalobacteraceae</taxon>
        <taxon>Telluria group</taxon>
        <taxon>Massilia</taxon>
    </lineage>
</organism>
<dbReference type="AlphaFoldDB" id="A0A430HL07"/>
<accession>A0A430HL07</accession>
<comment type="caution">
    <text evidence="1">The sequence shown here is derived from an EMBL/GenBank/DDBJ whole genome shotgun (WGS) entry which is preliminary data.</text>
</comment>
<reference evidence="1 2" key="1">
    <citation type="submission" date="2018-12" db="EMBL/GenBank/DDBJ databases">
        <authorList>
            <person name="Yang E."/>
        </authorList>
    </citation>
    <scope>NUCLEOTIDE SEQUENCE [LARGE SCALE GENOMIC DNA]</scope>
    <source>
        <strain evidence="1 2">SOD</strain>
    </source>
</reference>
<evidence type="ECO:0000313" key="2">
    <source>
        <dbReference type="Proteomes" id="UP000278085"/>
    </source>
</evidence>
<keyword evidence="2" id="KW-1185">Reference proteome</keyword>
<dbReference type="Proteomes" id="UP000278085">
    <property type="component" value="Unassembled WGS sequence"/>
</dbReference>
<proteinExistence type="predicted"/>
<dbReference type="GO" id="GO:0016740">
    <property type="term" value="F:transferase activity"/>
    <property type="evidence" value="ECO:0007669"/>
    <property type="project" value="UniProtKB-KW"/>
</dbReference>
<dbReference type="InterPro" id="IPR014942">
    <property type="entry name" value="AbiEii"/>
</dbReference>
<gene>
    <name evidence="1" type="ORF">EJB06_14525</name>
</gene>
<evidence type="ECO:0000313" key="1">
    <source>
        <dbReference type="EMBL" id="RSZ58181.1"/>
    </source>
</evidence>
<dbReference type="OrthoDB" id="158131at2"/>
<protein>
    <submittedName>
        <fullName evidence="1">Nucleotidyl transferase AbiEii/AbiGii toxin family protein</fullName>
    </submittedName>
</protein>
<dbReference type="Gene3D" id="3.10.450.620">
    <property type="entry name" value="JHP933, nucleotidyltransferase-like core domain"/>
    <property type="match status" value="1"/>
</dbReference>